<gene>
    <name evidence="6" type="ORF">BAU08_04165</name>
</gene>
<dbReference type="Gene3D" id="3.30.429.10">
    <property type="entry name" value="Macrophage Migration Inhibitory Factor"/>
    <property type="match status" value="1"/>
</dbReference>
<feature type="domain" description="4-oxalocrotonate tautomerase-like" evidence="5">
    <location>
        <begin position="2"/>
        <end position="67"/>
    </location>
</feature>
<sequence length="80" mass="8873">MPYVNIKVTREGTFPGASATTPEQKAALIQGVSQLLLDVMGKPLDSTFVVIDEVEMENWGVGGVPVREYRERQRQALTRP</sequence>
<organism evidence="6 7">
    <name type="scientific">Bordetella bronchialis</name>
    <dbReference type="NCBI Taxonomy" id="463025"/>
    <lineage>
        <taxon>Bacteria</taxon>
        <taxon>Pseudomonadati</taxon>
        <taxon>Pseudomonadota</taxon>
        <taxon>Betaproteobacteria</taxon>
        <taxon>Burkholderiales</taxon>
        <taxon>Alcaligenaceae</taxon>
        <taxon>Bordetella</taxon>
    </lineage>
</organism>
<dbReference type="AlphaFoldDB" id="A0A193FSM6"/>
<dbReference type="NCBIfam" id="TIGR00013">
    <property type="entry name" value="taut"/>
    <property type="match status" value="1"/>
</dbReference>
<evidence type="ECO:0000313" key="7">
    <source>
        <dbReference type="Proteomes" id="UP000092213"/>
    </source>
</evidence>
<dbReference type="STRING" id="463025.BAU08_04165"/>
<dbReference type="Proteomes" id="UP000092213">
    <property type="component" value="Chromosome"/>
</dbReference>
<dbReference type="RefSeq" id="WP_066668257.1">
    <property type="nucleotide sequence ID" value="NZ_CP016171.1"/>
</dbReference>
<dbReference type="SUPFAM" id="SSF55331">
    <property type="entry name" value="Tautomerase/MIF"/>
    <property type="match status" value="1"/>
</dbReference>
<evidence type="ECO:0000313" key="6">
    <source>
        <dbReference type="EMBL" id="ANN70630.1"/>
    </source>
</evidence>
<evidence type="ECO:0000256" key="3">
    <source>
        <dbReference type="PIRSR" id="PIRSR618191-1"/>
    </source>
</evidence>
<dbReference type="Pfam" id="PF01361">
    <property type="entry name" value="Tautomerase"/>
    <property type="match status" value="1"/>
</dbReference>
<accession>A0A193FSM6</accession>
<dbReference type="InterPro" id="IPR004370">
    <property type="entry name" value="4-OT-like_dom"/>
</dbReference>
<dbReference type="InterPro" id="IPR018191">
    <property type="entry name" value="4-OT"/>
</dbReference>
<dbReference type="EC" id="5.3.2.-" evidence="4"/>
<evidence type="ECO:0000256" key="2">
    <source>
        <dbReference type="ARBA" id="ARBA00023235"/>
    </source>
</evidence>
<dbReference type="InterPro" id="IPR014347">
    <property type="entry name" value="Tautomerase/MIF_sf"/>
</dbReference>
<comment type="similarity">
    <text evidence="1 4">Belongs to the 4-oxalocrotonate tautomerase family.</text>
</comment>
<dbReference type="PANTHER" id="PTHR35530:SF1">
    <property type="entry name" value="2-HYDROXYMUCONATE TAUTOMERASE"/>
    <property type="match status" value="1"/>
</dbReference>
<keyword evidence="2 4" id="KW-0413">Isomerase</keyword>
<dbReference type="PANTHER" id="PTHR35530">
    <property type="entry name" value="TAUTOMERASE-RELATED"/>
    <property type="match status" value="1"/>
</dbReference>
<proteinExistence type="inferred from homology"/>
<reference evidence="6 7" key="1">
    <citation type="submission" date="2016-06" db="EMBL/GenBank/DDBJ databases">
        <title>Complete genome sequences of Bordetella bronchialis and Bordetella flabilis.</title>
        <authorList>
            <person name="LiPuma J.J."/>
            <person name="Spilker T."/>
        </authorList>
    </citation>
    <scope>NUCLEOTIDE SEQUENCE [LARGE SCALE GENOMIC DNA]</scope>
    <source>
        <strain evidence="6 7">AU17976</strain>
    </source>
</reference>
<evidence type="ECO:0000256" key="4">
    <source>
        <dbReference type="RuleBase" id="RU362032"/>
    </source>
</evidence>
<protein>
    <recommendedName>
        <fullName evidence="4">Tautomerase</fullName>
        <ecNumber evidence="4">5.3.2.-</ecNumber>
    </recommendedName>
</protein>
<dbReference type="GO" id="GO:0016853">
    <property type="term" value="F:isomerase activity"/>
    <property type="evidence" value="ECO:0007669"/>
    <property type="project" value="UniProtKB-UniRule"/>
</dbReference>
<evidence type="ECO:0000256" key="1">
    <source>
        <dbReference type="ARBA" id="ARBA00006723"/>
    </source>
</evidence>
<feature type="active site" description="Proton acceptor; via imino nitrogen" evidence="3">
    <location>
        <position position="2"/>
    </location>
</feature>
<name>A0A193FSM6_9BORD</name>
<evidence type="ECO:0000259" key="5">
    <source>
        <dbReference type="Pfam" id="PF01361"/>
    </source>
</evidence>
<dbReference type="EMBL" id="CP016171">
    <property type="protein sequence ID" value="ANN70630.1"/>
    <property type="molecule type" value="Genomic_DNA"/>
</dbReference>